<dbReference type="Gene3D" id="1.10.10.10">
    <property type="entry name" value="Winged helix-like DNA-binding domain superfamily/Winged helix DNA-binding domain"/>
    <property type="match status" value="1"/>
</dbReference>
<evidence type="ECO:0000256" key="2">
    <source>
        <dbReference type="ARBA" id="ARBA00023015"/>
    </source>
</evidence>
<evidence type="ECO:0000256" key="3">
    <source>
        <dbReference type="ARBA" id="ARBA00023082"/>
    </source>
</evidence>
<dbReference type="PANTHER" id="PTHR43133:SF8">
    <property type="entry name" value="RNA POLYMERASE SIGMA FACTOR HI_1459-RELATED"/>
    <property type="match status" value="1"/>
</dbReference>
<organism evidence="8 9">
    <name type="scientific">Reticulibacter mediterranei</name>
    <dbReference type="NCBI Taxonomy" id="2778369"/>
    <lineage>
        <taxon>Bacteria</taxon>
        <taxon>Bacillati</taxon>
        <taxon>Chloroflexota</taxon>
        <taxon>Ktedonobacteria</taxon>
        <taxon>Ktedonobacterales</taxon>
        <taxon>Reticulibacteraceae</taxon>
        <taxon>Reticulibacter</taxon>
    </lineage>
</organism>
<evidence type="ECO:0000256" key="4">
    <source>
        <dbReference type="ARBA" id="ARBA00023125"/>
    </source>
</evidence>
<dbReference type="SUPFAM" id="SSF88659">
    <property type="entry name" value="Sigma3 and sigma4 domains of RNA polymerase sigma factors"/>
    <property type="match status" value="1"/>
</dbReference>
<evidence type="ECO:0000256" key="5">
    <source>
        <dbReference type="ARBA" id="ARBA00023163"/>
    </source>
</evidence>
<evidence type="ECO:0000313" key="8">
    <source>
        <dbReference type="EMBL" id="GHO94740.1"/>
    </source>
</evidence>
<keyword evidence="5" id="KW-0804">Transcription</keyword>
<dbReference type="NCBIfam" id="TIGR02937">
    <property type="entry name" value="sigma70-ECF"/>
    <property type="match status" value="1"/>
</dbReference>
<proteinExistence type="inferred from homology"/>
<dbReference type="EMBL" id="BNJK01000001">
    <property type="protein sequence ID" value="GHO94740.1"/>
    <property type="molecule type" value="Genomic_DNA"/>
</dbReference>
<dbReference type="GO" id="GO:0006352">
    <property type="term" value="P:DNA-templated transcription initiation"/>
    <property type="evidence" value="ECO:0007669"/>
    <property type="project" value="InterPro"/>
</dbReference>
<accession>A0A8J3IQ06</accession>
<reference evidence="8" key="1">
    <citation type="submission" date="2020-10" db="EMBL/GenBank/DDBJ databases">
        <title>Taxonomic study of unclassified bacteria belonging to the class Ktedonobacteria.</title>
        <authorList>
            <person name="Yabe S."/>
            <person name="Wang C.M."/>
            <person name="Zheng Y."/>
            <person name="Sakai Y."/>
            <person name="Cavaletti L."/>
            <person name="Monciardini P."/>
            <person name="Donadio S."/>
        </authorList>
    </citation>
    <scope>NUCLEOTIDE SEQUENCE</scope>
    <source>
        <strain evidence="8">ID150040</strain>
    </source>
</reference>
<evidence type="ECO:0000313" key="9">
    <source>
        <dbReference type="Proteomes" id="UP000597444"/>
    </source>
</evidence>
<feature type="domain" description="RNA polymerase sigma factor 70 region 4 type 2" evidence="7">
    <location>
        <begin position="137"/>
        <end position="188"/>
    </location>
</feature>
<dbReference type="GO" id="GO:0016987">
    <property type="term" value="F:sigma factor activity"/>
    <property type="evidence" value="ECO:0007669"/>
    <property type="project" value="UniProtKB-KW"/>
</dbReference>
<feature type="domain" description="RNA polymerase sigma-70 region 2" evidence="6">
    <location>
        <begin position="28"/>
        <end position="94"/>
    </location>
</feature>
<dbReference type="InterPro" id="IPR013249">
    <property type="entry name" value="RNA_pol_sigma70_r4_t2"/>
</dbReference>
<keyword evidence="4" id="KW-0238">DNA-binding</keyword>
<dbReference type="Proteomes" id="UP000597444">
    <property type="component" value="Unassembled WGS sequence"/>
</dbReference>
<protein>
    <submittedName>
        <fullName evidence="8">RNA polymerase subunit sigma-24</fullName>
    </submittedName>
</protein>
<keyword evidence="2" id="KW-0805">Transcription regulation</keyword>
<evidence type="ECO:0000256" key="1">
    <source>
        <dbReference type="ARBA" id="ARBA00010641"/>
    </source>
</evidence>
<comment type="similarity">
    <text evidence="1">Belongs to the sigma-70 factor family. ECF subfamily.</text>
</comment>
<keyword evidence="3" id="KW-0731">Sigma factor</keyword>
<comment type="caution">
    <text evidence="8">The sequence shown here is derived from an EMBL/GenBank/DDBJ whole genome shotgun (WGS) entry which is preliminary data.</text>
</comment>
<dbReference type="InterPro" id="IPR013324">
    <property type="entry name" value="RNA_pol_sigma_r3/r4-like"/>
</dbReference>
<dbReference type="GO" id="GO:0003677">
    <property type="term" value="F:DNA binding"/>
    <property type="evidence" value="ECO:0007669"/>
    <property type="project" value="UniProtKB-KW"/>
</dbReference>
<dbReference type="RefSeq" id="WP_220205455.1">
    <property type="nucleotide sequence ID" value="NZ_BNJK01000001.1"/>
</dbReference>
<evidence type="ECO:0000259" key="6">
    <source>
        <dbReference type="Pfam" id="PF04542"/>
    </source>
</evidence>
<sequence length="212" mass="23845">MSKLARDDEESLIARSQRGDVQAFNQLVLIYQQTLFGAIFRLLGDYDTAADVTQDAFLAAFRGIATFRGGSSFRSWLLRIGSNMACDHWRRVQRRPADSLEALTETDEPQSPEVLQALASSADDPEAHILTQELQGLIQHGLQKLPLDQRVAVVLCDIEGLSYDEVAAATQTTLGTVRSRIARGREKLRNYLTQYRELLPRDYRLSTRTSDD</sequence>
<dbReference type="PANTHER" id="PTHR43133">
    <property type="entry name" value="RNA POLYMERASE ECF-TYPE SIGMA FACTO"/>
    <property type="match status" value="1"/>
</dbReference>
<dbReference type="Gene3D" id="1.10.1740.10">
    <property type="match status" value="1"/>
</dbReference>
<name>A0A8J3IQ06_9CHLR</name>
<dbReference type="SUPFAM" id="SSF88946">
    <property type="entry name" value="Sigma2 domain of RNA polymerase sigma factors"/>
    <property type="match status" value="1"/>
</dbReference>
<dbReference type="InterPro" id="IPR013325">
    <property type="entry name" value="RNA_pol_sigma_r2"/>
</dbReference>
<dbReference type="InterPro" id="IPR036388">
    <property type="entry name" value="WH-like_DNA-bd_sf"/>
</dbReference>
<keyword evidence="9" id="KW-1185">Reference proteome</keyword>
<dbReference type="InterPro" id="IPR014284">
    <property type="entry name" value="RNA_pol_sigma-70_dom"/>
</dbReference>
<dbReference type="InterPro" id="IPR007627">
    <property type="entry name" value="RNA_pol_sigma70_r2"/>
</dbReference>
<dbReference type="Pfam" id="PF04542">
    <property type="entry name" value="Sigma70_r2"/>
    <property type="match status" value="1"/>
</dbReference>
<dbReference type="CDD" id="cd06171">
    <property type="entry name" value="Sigma70_r4"/>
    <property type="match status" value="1"/>
</dbReference>
<dbReference type="AlphaFoldDB" id="A0A8J3IQ06"/>
<dbReference type="Pfam" id="PF08281">
    <property type="entry name" value="Sigma70_r4_2"/>
    <property type="match status" value="1"/>
</dbReference>
<gene>
    <name evidence="8" type="ORF">KSF_047880</name>
</gene>
<dbReference type="InterPro" id="IPR039425">
    <property type="entry name" value="RNA_pol_sigma-70-like"/>
</dbReference>
<evidence type="ECO:0000259" key="7">
    <source>
        <dbReference type="Pfam" id="PF08281"/>
    </source>
</evidence>